<dbReference type="Gene3D" id="3.40.50.1110">
    <property type="entry name" value="SGNH hydrolase"/>
    <property type="match status" value="1"/>
</dbReference>
<keyword evidence="4" id="KW-1185">Reference proteome</keyword>
<dbReference type="InterPro" id="IPR051532">
    <property type="entry name" value="Ester_Hydrolysis_Enzymes"/>
</dbReference>
<dbReference type="GO" id="GO:0004622">
    <property type="term" value="F:phosphatidylcholine lysophospholipase activity"/>
    <property type="evidence" value="ECO:0007669"/>
    <property type="project" value="TreeGrafter"/>
</dbReference>
<feature type="domain" description="SGNH hydrolase-type esterase" evidence="2">
    <location>
        <begin position="84"/>
        <end position="242"/>
    </location>
</feature>
<evidence type="ECO:0000313" key="4">
    <source>
        <dbReference type="Proteomes" id="UP000193136"/>
    </source>
</evidence>
<dbReference type="Proteomes" id="UP000193136">
    <property type="component" value="Unassembled WGS sequence"/>
</dbReference>
<dbReference type="InterPro" id="IPR013830">
    <property type="entry name" value="SGNH_hydro"/>
</dbReference>
<dbReference type="SUPFAM" id="SSF52266">
    <property type="entry name" value="SGNH hydrolase"/>
    <property type="match status" value="1"/>
</dbReference>
<protein>
    <recommendedName>
        <fullName evidence="2">SGNH hydrolase-type esterase domain-containing protein</fullName>
    </recommendedName>
</protein>
<evidence type="ECO:0000256" key="1">
    <source>
        <dbReference type="PROSITE-ProRule" id="PRU00339"/>
    </source>
</evidence>
<organism evidence="3 4">
    <name type="scientific">Geothermobacter hydrogeniphilus</name>
    <dbReference type="NCBI Taxonomy" id="1969733"/>
    <lineage>
        <taxon>Bacteria</taxon>
        <taxon>Pseudomonadati</taxon>
        <taxon>Thermodesulfobacteriota</taxon>
        <taxon>Desulfuromonadia</taxon>
        <taxon>Desulfuromonadales</taxon>
        <taxon>Geothermobacteraceae</taxon>
        <taxon>Geothermobacter</taxon>
    </lineage>
</organism>
<dbReference type="AlphaFoldDB" id="A0A1X0YB79"/>
<dbReference type="InterPro" id="IPR036514">
    <property type="entry name" value="SGNH_hydro_sf"/>
</dbReference>
<keyword evidence="1" id="KW-0802">TPR repeat</keyword>
<dbReference type="SMART" id="SM00028">
    <property type="entry name" value="TPR"/>
    <property type="match status" value="5"/>
</dbReference>
<comment type="caution">
    <text evidence="3">The sequence shown here is derived from an EMBL/GenBank/DDBJ whole genome shotgun (WGS) entry which is preliminary data.</text>
</comment>
<accession>A0A1X0YB79</accession>
<dbReference type="SUPFAM" id="SSF48452">
    <property type="entry name" value="TPR-like"/>
    <property type="match status" value="1"/>
</dbReference>
<dbReference type="InterPro" id="IPR011990">
    <property type="entry name" value="TPR-like_helical_dom_sf"/>
</dbReference>
<evidence type="ECO:0000313" key="3">
    <source>
        <dbReference type="EMBL" id="ORJ62362.1"/>
    </source>
</evidence>
<dbReference type="PANTHER" id="PTHR30383:SF5">
    <property type="entry name" value="SGNH HYDROLASE-TYPE ESTERASE DOMAIN-CONTAINING PROTEIN"/>
    <property type="match status" value="1"/>
</dbReference>
<dbReference type="STRING" id="1969733.B5V00_03490"/>
<sequence>MKNIAALLVGIVLLVLLESLLALLGVPSLSQEDPFVGFAGKSPLFVRDDNVENLFHLNPDKAAYFNQQQFEMPKKKGAFRILVMGGSTTYGRPYLGKTAFGAWLEKLLERYVPGLDVEVINAGGISYASYRLKRLLPELLNYDPDLVVIYAGHNEFLEKRTFDPLIREPEGKRRLRGILHHSRLYSELYRTITKLRHHKGGGGRTVLGEDVEAVLEQVGGPELYHRDSRFREGVIRQYRFTLGDMARMINRRKVPLILCTLPVNLSGVSPFKSEHRAGLRKEEWQQWQAAFEDGEQKFLAGDLTGALNSYRQAERIDDQFAELSYRIGKIYLRRKRFQKAYEEFDRARQNDIVPLRALDEFNVIIRQLAGDRKIPLADIETFFRRISPGGIPGNNLFADHVHPTLEGQQILAWVVLNAATDAGLVPLSAEQWQGSMVDARAYLSSELAKIPERYRARGLWGVGRLYYWAGKYPEAERVLKLAWKTVRDEAEIPKQLGSLALWRGAGLEAMQYFVQAEQLDSGDPWIRFGRVQALLMQESGRKALALLDETTWPDGMKMRLDVARCRALFQTGQDRAAKALLNKLQQVETDVPALEKELADLYVLAGRKQEARMHYLKALRLEHHPAPDAELEQWWNDVGIHQLKKNGNP</sequence>
<feature type="repeat" description="TPR" evidence="1">
    <location>
        <begin position="321"/>
        <end position="354"/>
    </location>
</feature>
<dbReference type="InterPro" id="IPR019734">
    <property type="entry name" value="TPR_rpt"/>
</dbReference>
<dbReference type="EMBL" id="NAAD01000003">
    <property type="protein sequence ID" value="ORJ62362.1"/>
    <property type="molecule type" value="Genomic_DNA"/>
</dbReference>
<proteinExistence type="predicted"/>
<dbReference type="PROSITE" id="PS50005">
    <property type="entry name" value="TPR"/>
    <property type="match status" value="1"/>
</dbReference>
<gene>
    <name evidence="3" type="ORF">B5V00_03490</name>
</gene>
<name>A0A1X0YB79_9BACT</name>
<dbReference type="Gene3D" id="1.25.40.10">
    <property type="entry name" value="Tetratricopeptide repeat domain"/>
    <property type="match status" value="2"/>
</dbReference>
<reference evidence="3 4" key="1">
    <citation type="submission" date="2017-03" db="EMBL/GenBank/DDBJ databases">
        <title>Genome sequence of Geothermobacter sp. EPR-M, Deep-Sea Iron Reducer.</title>
        <authorList>
            <person name="Tully B."/>
            <person name="Savalia P."/>
            <person name="Abuyen K."/>
            <person name="Baughan C."/>
            <person name="Romero E."/>
            <person name="Ronkowski C."/>
            <person name="Torres B."/>
            <person name="Tremblay J."/>
            <person name="Trujillo A."/>
            <person name="Tyler M."/>
            <person name="Perez-Rodriguez I."/>
            <person name="Amend J."/>
        </authorList>
    </citation>
    <scope>NUCLEOTIDE SEQUENCE [LARGE SCALE GENOMIC DNA]</scope>
    <source>
        <strain evidence="3 4">EPR-M</strain>
    </source>
</reference>
<dbReference type="PANTHER" id="PTHR30383">
    <property type="entry name" value="THIOESTERASE 1/PROTEASE 1/LYSOPHOSPHOLIPASE L1"/>
    <property type="match status" value="1"/>
</dbReference>
<dbReference type="Pfam" id="PF13472">
    <property type="entry name" value="Lipase_GDSL_2"/>
    <property type="match status" value="1"/>
</dbReference>
<evidence type="ECO:0000259" key="2">
    <source>
        <dbReference type="Pfam" id="PF13472"/>
    </source>
</evidence>